<feature type="transmembrane region" description="Helical" evidence="5">
    <location>
        <begin position="54"/>
        <end position="78"/>
    </location>
</feature>
<dbReference type="GO" id="GO:0009403">
    <property type="term" value="P:toxin biosynthetic process"/>
    <property type="evidence" value="ECO:0007669"/>
    <property type="project" value="InterPro"/>
</dbReference>
<dbReference type="InterPro" id="IPR003825">
    <property type="entry name" value="Colicin-V_CvpA"/>
</dbReference>
<dbReference type="STRING" id="1963862.B4O97_16700"/>
<dbReference type="Pfam" id="PF02674">
    <property type="entry name" value="Colicin_V"/>
    <property type="match status" value="1"/>
</dbReference>
<dbReference type="PANTHER" id="PTHR37306:SF1">
    <property type="entry name" value="COLICIN V PRODUCTION PROTEIN"/>
    <property type="match status" value="1"/>
</dbReference>
<evidence type="ECO:0008006" key="8">
    <source>
        <dbReference type="Google" id="ProtNLM"/>
    </source>
</evidence>
<accession>A0A1Y1RTX6</accession>
<dbReference type="AlphaFoldDB" id="A0A1Y1RTX6"/>
<dbReference type="GO" id="GO:0016020">
    <property type="term" value="C:membrane"/>
    <property type="evidence" value="ECO:0007669"/>
    <property type="project" value="UniProtKB-SubCell"/>
</dbReference>
<evidence type="ECO:0000256" key="3">
    <source>
        <dbReference type="ARBA" id="ARBA00022989"/>
    </source>
</evidence>
<feature type="transmembrane region" description="Helical" evidence="5">
    <location>
        <begin position="90"/>
        <end position="115"/>
    </location>
</feature>
<sequence>MRTQRCPKLWRSDNENLRGDGSSPMNPGVLDYIFATIMLVMVIRCLIKGFITELAAVAAIGGGIVGGILFSAAGGDFLAGVFGDSPWNRVIAFLAIFLSVYLILKIAEGLLYRLIEAVHLENLDRALGFFWGLGEGIVLSVLILLVLETQPFVDTRRIIDESLFAQFITGVLPETQIPGHIPLGESYKGV</sequence>
<dbReference type="Proteomes" id="UP000192343">
    <property type="component" value="Unassembled WGS sequence"/>
</dbReference>
<dbReference type="PANTHER" id="PTHR37306">
    <property type="entry name" value="COLICIN V PRODUCTION PROTEIN"/>
    <property type="match status" value="1"/>
</dbReference>
<protein>
    <recommendedName>
        <fullName evidence="8">Colicin V production protein</fullName>
    </recommendedName>
</protein>
<evidence type="ECO:0000256" key="1">
    <source>
        <dbReference type="ARBA" id="ARBA00004141"/>
    </source>
</evidence>
<feature type="transmembrane region" description="Helical" evidence="5">
    <location>
        <begin position="127"/>
        <end position="147"/>
    </location>
</feature>
<keyword evidence="4 5" id="KW-0472">Membrane</keyword>
<gene>
    <name evidence="6" type="ORF">B4O97_16700</name>
</gene>
<reference evidence="6 7" key="1">
    <citation type="submission" date="2017-03" db="EMBL/GenBank/DDBJ databases">
        <title>Draft Genome sequence of Marispirochaeta sp. strain JC444.</title>
        <authorList>
            <person name="Shivani Y."/>
            <person name="Subhash Y."/>
            <person name="Sasikala C."/>
            <person name="Ramana C."/>
        </authorList>
    </citation>
    <scope>NUCLEOTIDE SEQUENCE [LARGE SCALE GENOMIC DNA]</scope>
    <source>
        <strain evidence="6 7">JC444</strain>
    </source>
</reference>
<evidence type="ECO:0000313" key="7">
    <source>
        <dbReference type="Proteomes" id="UP000192343"/>
    </source>
</evidence>
<name>A0A1Y1RTX6_9SPIO</name>
<keyword evidence="2 5" id="KW-0812">Transmembrane</keyword>
<keyword evidence="3 5" id="KW-1133">Transmembrane helix</keyword>
<evidence type="ECO:0000256" key="4">
    <source>
        <dbReference type="ARBA" id="ARBA00023136"/>
    </source>
</evidence>
<keyword evidence="7" id="KW-1185">Reference proteome</keyword>
<comment type="subcellular location">
    <subcellularLocation>
        <location evidence="1">Membrane</location>
        <topology evidence="1">Multi-pass membrane protein</topology>
    </subcellularLocation>
</comment>
<evidence type="ECO:0000256" key="5">
    <source>
        <dbReference type="SAM" id="Phobius"/>
    </source>
</evidence>
<organism evidence="6 7">
    <name type="scientific">Marispirochaeta aestuarii</name>
    <dbReference type="NCBI Taxonomy" id="1963862"/>
    <lineage>
        <taxon>Bacteria</taxon>
        <taxon>Pseudomonadati</taxon>
        <taxon>Spirochaetota</taxon>
        <taxon>Spirochaetia</taxon>
        <taxon>Spirochaetales</taxon>
        <taxon>Spirochaetaceae</taxon>
        <taxon>Marispirochaeta</taxon>
    </lineage>
</organism>
<evidence type="ECO:0000313" key="6">
    <source>
        <dbReference type="EMBL" id="ORC31786.1"/>
    </source>
</evidence>
<feature type="transmembrane region" description="Helical" evidence="5">
    <location>
        <begin position="29"/>
        <end position="47"/>
    </location>
</feature>
<proteinExistence type="predicted"/>
<comment type="caution">
    <text evidence="6">The sequence shown here is derived from an EMBL/GenBank/DDBJ whole genome shotgun (WGS) entry which is preliminary data.</text>
</comment>
<dbReference type="EMBL" id="MWQY01000024">
    <property type="protein sequence ID" value="ORC31786.1"/>
    <property type="molecule type" value="Genomic_DNA"/>
</dbReference>
<evidence type="ECO:0000256" key="2">
    <source>
        <dbReference type="ARBA" id="ARBA00022692"/>
    </source>
</evidence>